<dbReference type="PANTHER" id="PTHR21192:SF2">
    <property type="entry name" value="NADH DEHYDROGENASE [UBIQUINONE] 1 ALPHA SUBCOMPLEX ASSEMBLY FACTOR 3"/>
    <property type="match status" value="1"/>
</dbReference>
<gene>
    <name evidence="2" type="ORF">VNI00_013425</name>
</gene>
<comment type="caution">
    <text evidence="2">The sequence shown here is derived from an EMBL/GenBank/DDBJ whole genome shotgun (WGS) entry which is preliminary data.</text>
</comment>
<dbReference type="EMBL" id="JAYKXP010000068">
    <property type="protein sequence ID" value="KAK7032056.1"/>
    <property type="molecule type" value="Genomic_DNA"/>
</dbReference>
<evidence type="ECO:0000256" key="1">
    <source>
        <dbReference type="SAM" id="MobiDB-lite"/>
    </source>
</evidence>
<organism evidence="2 3">
    <name type="scientific">Paramarasmius palmivorus</name>
    <dbReference type="NCBI Taxonomy" id="297713"/>
    <lineage>
        <taxon>Eukaryota</taxon>
        <taxon>Fungi</taxon>
        <taxon>Dikarya</taxon>
        <taxon>Basidiomycota</taxon>
        <taxon>Agaricomycotina</taxon>
        <taxon>Agaricomycetes</taxon>
        <taxon>Agaricomycetidae</taxon>
        <taxon>Agaricales</taxon>
        <taxon>Marasmiineae</taxon>
        <taxon>Marasmiaceae</taxon>
        <taxon>Paramarasmius</taxon>
    </lineage>
</organism>
<proteinExistence type="predicted"/>
<protein>
    <recommendedName>
        <fullName evidence="4">NADH dehydrogenase [ubiquinone] 1 alpha subcomplex assembly factor 3</fullName>
    </recommendedName>
</protein>
<dbReference type="GO" id="GO:0005743">
    <property type="term" value="C:mitochondrial inner membrane"/>
    <property type="evidence" value="ECO:0007669"/>
    <property type="project" value="TreeGrafter"/>
</dbReference>
<dbReference type="InterPro" id="IPR007523">
    <property type="entry name" value="NDUFAF3/AAMDC"/>
</dbReference>
<dbReference type="Proteomes" id="UP001383192">
    <property type="component" value="Unassembled WGS sequence"/>
</dbReference>
<dbReference type="Pfam" id="PF04430">
    <property type="entry name" value="DUF498"/>
    <property type="match status" value="1"/>
</dbReference>
<dbReference type="PANTHER" id="PTHR21192">
    <property type="entry name" value="NUCLEAR PROTEIN E3-3"/>
    <property type="match status" value="1"/>
</dbReference>
<feature type="region of interest" description="Disordered" evidence="1">
    <location>
        <begin position="31"/>
        <end position="61"/>
    </location>
</feature>
<dbReference type="InterPro" id="IPR036748">
    <property type="entry name" value="MTH938-like_sf"/>
</dbReference>
<accession>A0AAW0BZZ7</accession>
<dbReference type="Gene3D" id="3.40.1230.10">
    <property type="entry name" value="MTH938-like"/>
    <property type="match status" value="1"/>
</dbReference>
<evidence type="ECO:0000313" key="2">
    <source>
        <dbReference type="EMBL" id="KAK7032056.1"/>
    </source>
</evidence>
<reference evidence="2 3" key="1">
    <citation type="submission" date="2024-01" db="EMBL/GenBank/DDBJ databases">
        <title>A draft genome for a cacao thread blight-causing isolate of Paramarasmius palmivorus.</title>
        <authorList>
            <person name="Baruah I.K."/>
            <person name="Bukari Y."/>
            <person name="Amoako-Attah I."/>
            <person name="Meinhardt L.W."/>
            <person name="Bailey B.A."/>
            <person name="Cohen S.P."/>
        </authorList>
    </citation>
    <scope>NUCLEOTIDE SEQUENCE [LARGE SCALE GENOMIC DNA]</scope>
    <source>
        <strain evidence="2 3">GH-12</strain>
    </source>
</reference>
<dbReference type="GO" id="GO:0032981">
    <property type="term" value="P:mitochondrial respiratory chain complex I assembly"/>
    <property type="evidence" value="ECO:0007669"/>
    <property type="project" value="TreeGrafter"/>
</dbReference>
<sequence length="194" mass="21434">MFRPAITTTTRALRCSTPLRTLSTRSFLHRPHRHLHTTTPRRNGPRKEPFVNILSDSDLPPPPVQVTRVDEGGIHLADGLVVNGGCVFLEGEVFLWDVAGAGEGEWKKEWFEVFEAVKPRPEILLLGTGKTLTNPSSASLKEVKDYLAGLGIQVDVLDTKNACSYYNLLAEEGRRVGAALMPFVGKGWTRATVR</sequence>
<evidence type="ECO:0000313" key="3">
    <source>
        <dbReference type="Proteomes" id="UP001383192"/>
    </source>
</evidence>
<dbReference type="SUPFAM" id="SSF64076">
    <property type="entry name" value="MTH938-like"/>
    <property type="match status" value="1"/>
</dbReference>
<dbReference type="AlphaFoldDB" id="A0AAW0BZZ7"/>
<evidence type="ECO:0008006" key="4">
    <source>
        <dbReference type="Google" id="ProtNLM"/>
    </source>
</evidence>
<keyword evidence="3" id="KW-1185">Reference proteome</keyword>
<name>A0AAW0BZZ7_9AGAR</name>